<evidence type="ECO:0000259" key="1">
    <source>
        <dbReference type="Pfam" id="PF00149"/>
    </source>
</evidence>
<sequence>MASIGSVDSRASSDFGLVIPEVLSCSSSEQWYSYRLAVESSVLQGVFPQEPYDESVAVFHSWASLGRGPAAELRSFGERLQGTDASSTDTDSCLLGLVTALEVIARRNVGPVRRQMLALAEDLLYFGSTDVLSSSPWPARRSDILLNLLHPAEGLEGDWKTFSSQEVVPAMLPFVWPLPMKTKLPEVEPQRFRLWLTDQHSIMSGEVAYLFTKHLRNFRVRVDRQSVSLYCRFHNVCFSDGRVAALLRHPRIYQIRPGAGFLDGLEEVDKVGRDIGRLAREFHHLFRSSLRTVDVFMCSVPIYWCKLYKHFRKPILGVMDQPIFLFVQPHLRMQWLQDFRQLAQDPKNLFLCDTVFLQLQVLWQTGLKLPVVRYLAIQTARWKWKASEETLQRILVVQQQLHRPFFLPLLKEFNALNLGLQELQKLQVVGLEEVPAWKSGRKDRYKRLAEHRAAVVFPYDVHFIKLLELYSMGVPLYLPADFFMWAFSWTVADPAVMEPSMALSNNASEALASWPHPPPFCATKGLRHVDPLRCQYWAPYSDIARLPHMAYFTSFPDLLLQLHTASNEDLRLRSEAMRKFQAETTAEALDFWQHAVTRLLSSRFHPLRRPLLAVSRGRQANPETKGSQRAQNQRGMLIVMMLQTSLGPASGATVPPRGYGKELCSASPKRMQWFRDEEVDFIAQLGDFIDGCNRATAGQGHKALQDLLIPLEGGPPTLHLVGNHELYNFPRKEMEEGISFPELSETYRISAPPVLEPEAPSSTSSYYSFCPSHDWRVCVLDPYEISIMSGGGARPGVDDAELNSYAVELCQAHNPNDITKEDFARGIKEGPALRWVPLNGAVSETQLKWLEETLKEASQQNQRTILLSHVVLLPEATPRSNGLTLLWNYEQVLDILRSAAEPPVAVMCGHAHQSVSATDKVCGTRHITLPSPLEVDVGSDACAVVLAHHNGEIEIKGRGDIASCRLSRSAMTA</sequence>
<dbReference type="Pfam" id="PF00149">
    <property type="entry name" value="Metallophos"/>
    <property type="match status" value="1"/>
</dbReference>
<keyword evidence="3" id="KW-1185">Reference proteome</keyword>
<proteinExistence type="predicted"/>
<evidence type="ECO:0000313" key="3">
    <source>
        <dbReference type="Proteomes" id="UP000604046"/>
    </source>
</evidence>
<feature type="domain" description="Calcineurin-like phosphoesterase" evidence="1">
    <location>
        <begin position="671"/>
        <end position="913"/>
    </location>
</feature>
<evidence type="ECO:0000313" key="2">
    <source>
        <dbReference type="EMBL" id="CAE7248766.1"/>
    </source>
</evidence>
<comment type="caution">
    <text evidence="2">The sequence shown here is derived from an EMBL/GenBank/DDBJ whole genome shotgun (WGS) entry which is preliminary data.</text>
</comment>
<dbReference type="GO" id="GO:0030145">
    <property type="term" value="F:manganese ion binding"/>
    <property type="evidence" value="ECO:0007669"/>
    <property type="project" value="TreeGrafter"/>
</dbReference>
<dbReference type="AlphaFoldDB" id="A0A812LY18"/>
<gene>
    <name evidence="2" type="primary">adprm</name>
    <name evidence="2" type="ORF">SNAT2548_LOCUS12066</name>
</gene>
<dbReference type="GO" id="GO:0047734">
    <property type="term" value="F:CDP-glycerol diphosphatase activity"/>
    <property type="evidence" value="ECO:0007669"/>
    <property type="project" value="TreeGrafter"/>
</dbReference>
<name>A0A812LY18_9DINO</name>
<dbReference type="InterPro" id="IPR029052">
    <property type="entry name" value="Metallo-depent_PP-like"/>
</dbReference>
<organism evidence="2 3">
    <name type="scientific">Symbiodinium natans</name>
    <dbReference type="NCBI Taxonomy" id="878477"/>
    <lineage>
        <taxon>Eukaryota</taxon>
        <taxon>Sar</taxon>
        <taxon>Alveolata</taxon>
        <taxon>Dinophyceae</taxon>
        <taxon>Suessiales</taxon>
        <taxon>Symbiodiniaceae</taxon>
        <taxon>Symbiodinium</taxon>
    </lineage>
</organism>
<dbReference type="EMBL" id="CAJNDS010001125">
    <property type="protein sequence ID" value="CAE7248766.1"/>
    <property type="molecule type" value="Genomic_DNA"/>
</dbReference>
<dbReference type="SUPFAM" id="SSF56300">
    <property type="entry name" value="Metallo-dependent phosphatases"/>
    <property type="match status" value="1"/>
</dbReference>
<dbReference type="GO" id="GO:0047631">
    <property type="term" value="F:ADP-ribose diphosphatase activity"/>
    <property type="evidence" value="ECO:0007669"/>
    <property type="project" value="TreeGrafter"/>
</dbReference>
<dbReference type="PANTHER" id="PTHR16509:SF1">
    <property type="entry name" value="MANGANESE-DEPENDENT ADP-RIBOSE_CDP-ALCOHOL DIPHOSPHATASE"/>
    <property type="match status" value="1"/>
</dbReference>
<protein>
    <submittedName>
        <fullName evidence="2">Adprm protein</fullName>
    </submittedName>
</protein>
<dbReference type="Gene3D" id="3.60.21.10">
    <property type="match status" value="1"/>
</dbReference>
<dbReference type="PANTHER" id="PTHR16509">
    <property type="match status" value="1"/>
</dbReference>
<accession>A0A812LY18</accession>
<reference evidence="2" key="1">
    <citation type="submission" date="2021-02" db="EMBL/GenBank/DDBJ databases">
        <authorList>
            <person name="Dougan E. K."/>
            <person name="Rhodes N."/>
            <person name="Thang M."/>
            <person name="Chan C."/>
        </authorList>
    </citation>
    <scope>NUCLEOTIDE SEQUENCE</scope>
</reference>
<dbReference type="GO" id="GO:0008663">
    <property type="term" value="F:2',3'-cyclic-nucleotide 2'-phosphodiesterase activity"/>
    <property type="evidence" value="ECO:0007669"/>
    <property type="project" value="TreeGrafter"/>
</dbReference>
<dbReference type="InterPro" id="IPR004843">
    <property type="entry name" value="Calcineurin-like_PHP"/>
</dbReference>
<dbReference type="OrthoDB" id="419709at2759"/>
<dbReference type="Proteomes" id="UP000604046">
    <property type="component" value="Unassembled WGS sequence"/>
</dbReference>